<evidence type="ECO:0000313" key="2">
    <source>
        <dbReference type="Proteomes" id="UP000660885"/>
    </source>
</evidence>
<dbReference type="EMBL" id="JAETWB010000005">
    <property type="protein sequence ID" value="MBL6079062.1"/>
    <property type="molecule type" value="Genomic_DNA"/>
</dbReference>
<comment type="caution">
    <text evidence="1">The sequence shown here is derived from an EMBL/GenBank/DDBJ whole genome shotgun (WGS) entry which is preliminary data.</text>
</comment>
<sequence>MPLFGLIPLPTAAEATEWSASTYRGPCYVMASDERRARLYAASFFARPDAARLDSGLQVESPWVRPRMVALQLTFRHVDRSAPEGTVVVPEAREAIVLPQTRRAAVLPQARGATVLPQAGGATGLPAAGGAAVLPQHCGAKVVSLSEWRALRG</sequence>
<dbReference type="Proteomes" id="UP000660885">
    <property type="component" value="Unassembled WGS sequence"/>
</dbReference>
<proteinExistence type="predicted"/>
<reference evidence="1 2" key="1">
    <citation type="submission" date="2021-01" db="EMBL/GenBank/DDBJ databases">
        <title>Belnapia mucosa sp. nov. and Belnapia arida sp. nov., isolated from the Tabernas Desert (Almeria, Spain).</title>
        <authorList>
            <person name="Molina-Menor E."/>
            <person name="Vidal-Verdu A."/>
            <person name="Calonge A."/>
            <person name="Satari L."/>
            <person name="Pereto J."/>
            <person name="Porcar M."/>
        </authorList>
    </citation>
    <scope>NUCLEOTIDE SEQUENCE [LARGE SCALE GENOMIC DNA]</scope>
    <source>
        <strain evidence="1 2">T18</strain>
    </source>
</reference>
<organism evidence="1 2">
    <name type="scientific">Belnapia arida</name>
    <dbReference type="NCBI Taxonomy" id="2804533"/>
    <lineage>
        <taxon>Bacteria</taxon>
        <taxon>Pseudomonadati</taxon>
        <taxon>Pseudomonadota</taxon>
        <taxon>Alphaproteobacteria</taxon>
        <taxon>Acetobacterales</taxon>
        <taxon>Roseomonadaceae</taxon>
        <taxon>Belnapia</taxon>
    </lineage>
</organism>
<name>A0ABS1U327_9PROT</name>
<dbReference type="RefSeq" id="WP_202832324.1">
    <property type="nucleotide sequence ID" value="NZ_JAETWB010000005.1"/>
</dbReference>
<accession>A0ABS1U327</accession>
<evidence type="ECO:0000313" key="1">
    <source>
        <dbReference type="EMBL" id="MBL6079062.1"/>
    </source>
</evidence>
<protein>
    <submittedName>
        <fullName evidence="1">Uncharacterized protein</fullName>
    </submittedName>
</protein>
<gene>
    <name evidence="1" type="ORF">JMJ56_13675</name>
</gene>
<keyword evidence="2" id="KW-1185">Reference proteome</keyword>